<dbReference type="SUPFAM" id="SSF81573">
    <property type="entry name" value="F1F0 ATP synthase subunit B, membrane domain"/>
    <property type="match status" value="1"/>
</dbReference>
<comment type="similarity">
    <text evidence="1 15 16">Belongs to the ATPase B chain family.</text>
</comment>
<dbReference type="NCBIfam" id="NF004411">
    <property type="entry name" value="PRK05759.1-2"/>
    <property type="match status" value="1"/>
</dbReference>
<evidence type="ECO:0000256" key="13">
    <source>
        <dbReference type="ARBA" id="ARBA00026054"/>
    </source>
</evidence>
<keyword evidence="7 15" id="KW-1133">Transmembrane helix</keyword>
<evidence type="ECO:0000256" key="2">
    <source>
        <dbReference type="ARBA" id="ARBA00022448"/>
    </source>
</evidence>
<keyword evidence="9 15" id="KW-0472">Membrane</keyword>
<comment type="subunit">
    <text evidence="13">F-type ATPases have 2 components, F(1) - the catalytic core - and F(0) - the membrane proton channel. F(1) has five subunits: alpha(3), beta(3), gamma(1), delta(1), epsilon(1). F(0) has four main subunits: a(1), b(2) and c(10-14). The alpha and beta chains form an alternating ring which encloses part of the gamma chain. F(1) is attached to F(0) by a central stalk formed by the gamma and epsilon chains, while a peripheral stalk is formed by the delta and b chains.</text>
</comment>
<dbReference type="AlphaFoldDB" id="A0A227KPF2"/>
<dbReference type="InterPro" id="IPR005864">
    <property type="entry name" value="ATP_synth_F0_bsu_bac"/>
</dbReference>
<evidence type="ECO:0000256" key="1">
    <source>
        <dbReference type="ARBA" id="ARBA00005513"/>
    </source>
</evidence>
<dbReference type="PANTHER" id="PTHR33445">
    <property type="entry name" value="ATP SYNTHASE SUBUNIT B', CHLOROPLASTIC"/>
    <property type="match status" value="1"/>
</dbReference>
<evidence type="ECO:0000256" key="11">
    <source>
        <dbReference type="ARBA" id="ARBA00025198"/>
    </source>
</evidence>
<dbReference type="InterPro" id="IPR028987">
    <property type="entry name" value="ATP_synth_B-like_membr_sf"/>
</dbReference>
<dbReference type="InterPro" id="IPR050059">
    <property type="entry name" value="ATP_synthase_B_chain"/>
</dbReference>
<evidence type="ECO:0000256" key="3">
    <source>
        <dbReference type="ARBA" id="ARBA00022475"/>
    </source>
</evidence>
<dbReference type="PANTHER" id="PTHR33445:SF1">
    <property type="entry name" value="ATP SYNTHASE SUBUNIT B"/>
    <property type="match status" value="1"/>
</dbReference>
<evidence type="ECO:0000256" key="4">
    <source>
        <dbReference type="ARBA" id="ARBA00022547"/>
    </source>
</evidence>
<gene>
    <name evidence="15" type="primary">atpF</name>
    <name evidence="17" type="ORF">ADH67_03840</name>
</gene>
<evidence type="ECO:0000256" key="8">
    <source>
        <dbReference type="ARBA" id="ARBA00023065"/>
    </source>
</evidence>
<dbReference type="EMBL" id="NHMP01000002">
    <property type="protein sequence ID" value="OXE50144.1"/>
    <property type="molecule type" value="Genomic_DNA"/>
</dbReference>
<evidence type="ECO:0000256" key="5">
    <source>
        <dbReference type="ARBA" id="ARBA00022692"/>
    </source>
</evidence>
<evidence type="ECO:0000313" key="18">
    <source>
        <dbReference type="Proteomes" id="UP000214610"/>
    </source>
</evidence>
<keyword evidence="5 15" id="KW-0812">Transmembrane</keyword>
<comment type="function">
    <text evidence="11 15">F(1)F(0) ATP synthase produces ATP from ADP in the presence of a proton or sodium gradient. F-type ATPases consist of two structural domains, F(1) containing the extramembraneous catalytic core and F(0) containing the membrane proton channel, linked together by a central stalk and a peripheral stalk. During catalysis, ATP synthesis in the catalytic domain of F(1) is coupled via a rotary mechanism of the central stalk subunits to proton translocation.</text>
</comment>
<proteinExistence type="inferred from homology"/>
<dbReference type="NCBIfam" id="TIGR01144">
    <property type="entry name" value="ATP_synt_b"/>
    <property type="match status" value="1"/>
</dbReference>
<feature type="transmembrane region" description="Helical" evidence="15">
    <location>
        <begin position="6"/>
        <end position="26"/>
    </location>
</feature>
<dbReference type="Proteomes" id="UP000214610">
    <property type="component" value="Unassembled WGS sequence"/>
</dbReference>
<dbReference type="GO" id="GO:0005886">
    <property type="term" value="C:plasma membrane"/>
    <property type="evidence" value="ECO:0007669"/>
    <property type="project" value="UniProtKB-SubCell"/>
</dbReference>
<dbReference type="GO" id="GO:0012505">
    <property type="term" value="C:endomembrane system"/>
    <property type="evidence" value="ECO:0007669"/>
    <property type="project" value="UniProtKB-SubCell"/>
</dbReference>
<evidence type="ECO:0000313" key="17">
    <source>
        <dbReference type="EMBL" id="OXE50144.1"/>
    </source>
</evidence>
<comment type="subcellular location">
    <subcellularLocation>
        <location evidence="15">Cell membrane</location>
        <topology evidence="15">Single-pass membrane protein</topology>
    </subcellularLocation>
    <subcellularLocation>
        <location evidence="14">Endomembrane system</location>
        <topology evidence="14">Single-pass membrane protein</topology>
    </subcellularLocation>
</comment>
<evidence type="ECO:0000256" key="14">
    <source>
        <dbReference type="ARBA" id="ARBA00037847"/>
    </source>
</evidence>
<dbReference type="GeneID" id="78362451"/>
<comment type="caution">
    <text evidence="17">The sequence shown here is derived from an EMBL/GenBank/DDBJ whole genome shotgun (WGS) entry which is preliminary data.</text>
</comment>
<dbReference type="InterPro" id="IPR002146">
    <property type="entry name" value="ATP_synth_b/b'su_bac/chlpt"/>
</dbReference>
<accession>A0A227KPF2</accession>
<keyword evidence="4 15" id="KW-0138">CF(0)</keyword>
<name>A0A227KPF2_9BURK</name>
<evidence type="ECO:0000256" key="16">
    <source>
        <dbReference type="RuleBase" id="RU003848"/>
    </source>
</evidence>
<reference evidence="18" key="1">
    <citation type="submission" date="2017-05" db="EMBL/GenBank/DDBJ databases">
        <title>Improved OligoMM genomes.</title>
        <authorList>
            <person name="Garzetti D."/>
        </authorList>
    </citation>
    <scope>NUCLEOTIDE SEQUENCE [LARGE SCALE GENOMIC DNA]</scope>
    <source>
        <strain evidence="18">YL45</strain>
    </source>
</reference>
<dbReference type="GO" id="GO:0045259">
    <property type="term" value="C:proton-transporting ATP synthase complex"/>
    <property type="evidence" value="ECO:0007669"/>
    <property type="project" value="UniProtKB-KW"/>
</dbReference>
<protein>
    <recommendedName>
        <fullName evidence="15">ATP synthase subunit b</fullName>
    </recommendedName>
    <alternativeName>
        <fullName evidence="15">ATP synthase F(0) sector subunit b</fullName>
    </alternativeName>
    <alternativeName>
        <fullName evidence="15">ATPase subunit I</fullName>
    </alternativeName>
    <alternativeName>
        <fullName evidence="15">F-type ATPase subunit b</fullName>
        <shortName evidence="15">F-ATPase subunit b</shortName>
    </alternativeName>
</protein>
<keyword evidence="3 15" id="KW-1003">Cell membrane</keyword>
<keyword evidence="6 15" id="KW-0375">Hydrogen ion transport</keyword>
<sequence>MNINATLFVQMAVFFVGAWITMKYIWPPLNRAIEERQKKIADGLAAADRGEHALEEAKKQGASIEATARQQSQVIVAQGEKRGQAIIDEAKAQAQVEADKIIAAARAQAAQEIQQAREQLKDQVAHLAVTGASQILGKEVDAKAHQQLLDQLKAKL</sequence>
<keyword evidence="2 15" id="KW-0813">Transport</keyword>
<comment type="function">
    <text evidence="12">Component of the F(0) channel, it forms part of the peripheral stalk, linking F(1) to F(0). The b'-subunit is a diverged and duplicated form of b found in plants and photosynthetic bacteria.</text>
</comment>
<evidence type="ECO:0000256" key="10">
    <source>
        <dbReference type="ARBA" id="ARBA00023310"/>
    </source>
</evidence>
<dbReference type="CDD" id="cd06503">
    <property type="entry name" value="ATP-synt_Fo_b"/>
    <property type="match status" value="1"/>
</dbReference>
<dbReference type="GO" id="GO:0046933">
    <property type="term" value="F:proton-transporting ATP synthase activity, rotational mechanism"/>
    <property type="evidence" value="ECO:0007669"/>
    <property type="project" value="UniProtKB-UniRule"/>
</dbReference>
<dbReference type="Gene3D" id="6.10.250.1580">
    <property type="match status" value="1"/>
</dbReference>
<dbReference type="GO" id="GO:0046961">
    <property type="term" value="F:proton-transporting ATPase activity, rotational mechanism"/>
    <property type="evidence" value="ECO:0007669"/>
    <property type="project" value="TreeGrafter"/>
</dbReference>
<keyword evidence="8 15" id="KW-0406">Ion transport</keyword>
<evidence type="ECO:0000256" key="7">
    <source>
        <dbReference type="ARBA" id="ARBA00022989"/>
    </source>
</evidence>
<evidence type="ECO:0000256" key="15">
    <source>
        <dbReference type="HAMAP-Rule" id="MF_01398"/>
    </source>
</evidence>
<evidence type="ECO:0000256" key="12">
    <source>
        <dbReference type="ARBA" id="ARBA00025614"/>
    </source>
</evidence>
<dbReference type="HAMAP" id="MF_01398">
    <property type="entry name" value="ATP_synth_b_bprime"/>
    <property type="match status" value="1"/>
</dbReference>
<organism evidence="17 18">
    <name type="scientific">Turicimonas muris</name>
    <dbReference type="NCBI Taxonomy" id="1796652"/>
    <lineage>
        <taxon>Bacteria</taxon>
        <taxon>Pseudomonadati</taxon>
        <taxon>Pseudomonadota</taxon>
        <taxon>Betaproteobacteria</taxon>
        <taxon>Burkholderiales</taxon>
        <taxon>Sutterellaceae</taxon>
        <taxon>Turicimonas</taxon>
    </lineage>
</organism>
<evidence type="ECO:0000256" key="9">
    <source>
        <dbReference type="ARBA" id="ARBA00023136"/>
    </source>
</evidence>
<keyword evidence="10 15" id="KW-0066">ATP synthesis</keyword>
<keyword evidence="18" id="KW-1185">Reference proteome</keyword>
<dbReference type="Pfam" id="PF00430">
    <property type="entry name" value="ATP-synt_B"/>
    <property type="match status" value="1"/>
</dbReference>
<evidence type="ECO:0000256" key="6">
    <source>
        <dbReference type="ARBA" id="ARBA00022781"/>
    </source>
</evidence>
<comment type="subunit">
    <text evidence="15">F-type ATPases have 2 components, F(1) - the catalytic core - and F(0) - the membrane proton channel. F(1) has five subunits: alpha(3), beta(3), gamma(1), delta(1), epsilon(1). F(0) has three main subunits: a(1), b(2) and c(10-14). The alpha and beta chains form an alternating ring which encloses part of the gamma chain. F(1) is attached to F(0) by a central stalk formed by the gamma and epsilon chains, while a peripheral stalk is formed by the delta and b chains.</text>
</comment>
<dbReference type="RefSeq" id="WP_066594719.1">
    <property type="nucleotide sequence ID" value="NZ_CAJTBZ010000014.1"/>
</dbReference>